<organism evidence="2 3">
    <name type="scientific">Daphnia galeata</name>
    <dbReference type="NCBI Taxonomy" id="27404"/>
    <lineage>
        <taxon>Eukaryota</taxon>
        <taxon>Metazoa</taxon>
        <taxon>Ecdysozoa</taxon>
        <taxon>Arthropoda</taxon>
        <taxon>Crustacea</taxon>
        <taxon>Branchiopoda</taxon>
        <taxon>Diplostraca</taxon>
        <taxon>Cladocera</taxon>
        <taxon>Anomopoda</taxon>
        <taxon>Daphniidae</taxon>
        <taxon>Daphnia</taxon>
    </lineage>
</organism>
<comment type="caution">
    <text evidence="2">The sequence shown here is derived from an EMBL/GenBank/DDBJ whole genome shotgun (WGS) entry which is preliminary data.</text>
</comment>
<dbReference type="Gene3D" id="2.70.100.10">
    <property type="entry name" value="Glycoside hydrolase, family 7, domain"/>
    <property type="match status" value="1"/>
</dbReference>
<protein>
    <recommendedName>
        <fullName evidence="4">Apple domain-containing protein</fullName>
    </recommendedName>
</protein>
<proteinExistence type="predicted"/>
<accession>A0A8J2REA7</accession>
<dbReference type="GO" id="GO:0004553">
    <property type="term" value="F:hydrolase activity, hydrolyzing O-glycosyl compounds"/>
    <property type="evidence" value="ECO:0007669"/>
    <property type="project" value="InterPro"/>
</dbReference>
<dbReference type="GO" id="GO:0005975">
    <property type="term" value="P:carbohydrate metabolic process"/>
    <property type="evidence" value="ECO:0007669"/>
    <property type="project" value="InterPro"/>
</dbReference>
<name>A0A8J2REA7_9CRUS</name>
<dbReference type="Proteomes" id="UP000789390">
    <property type="component" value="Unassembled WGS sequence"/>
</dbReference>
<sequence>MVSKNILIIISGILVIMLSMKSVDAQEWRDGDGGKVKWQFDCDFPGYDMKREQIPAENCGSLCLNTNGCSHFSHFEGFCYVKMAPSGIARQQKSGCVCGFPTSSDAQEWRDGNGGKVKWQFDCDFPGYDIIREQIPAENCGCLCLNTNGCSHFSHSEGVCYLKKYTKWYSSCTKIWCRLWLSPISVATLTIICYDTHFNHQPKYKTLLLPYASLNCMSQGMRKGMVPNMSMWGIPNDGSQMAWMDNGPNGLCRNYQNPNPYTSFTNIKIDPIGLTV</sequence>
<dbReference type="AlphaFoldDB" id="A0A8J2REA7"/>
<gene>
    <name evidence="2" type="ORF">DGAL_LOCUS1237</name>
</gene>
<dbReference type="EMBL" id="CAKKLH010000013">
    <property type="protein sequence ID" value="CAH0099123.1"/>
    <property type="molecule type" value="Genomic_DNA"/>
</dbReference>
<keyword evidence="1" id="KW-0732">Signal</keyword>
<dbReference type="InterPro" id="IPR037019">
    <property type="entry name" value="Glyco_hydro_7_sf"/>
</dbReference>
<dbReference type="OrthoDB" id="7770649at2759"/>
<evidence type="ECO:0008006" key="4">
    <source>
        <dbReference type="Google" id="ProtNLM"/>
    </source>
</evidence>
<dbReference type="SUPFAM" id="SSF49899">
    <property type="entry name" value="Concanavalin A-like lectins/glucanases"/>
    <property type="match status" value="1"/>
</dbReference>
<reference evidence="2" key="1">
    <citation type="submission" date="2021-11" db="EMBL/GenBank/DDBJ databases">
        <authorList>
            <person name="Schell T."/>
        </authorList>
    </citation>
    <scope>NUCLEOTIDE SEQUENCE</scope>
    <source>
        <strain evidence="2">M5</strain>
    </source>
</reference>
<dbReference type="Gene3D" id="3.50.4.10">
    <property type="entry name" value="Hepatocyte Growth Factor"/>
    <property type="match status" value="1"/>
</dbReference>
<keyword evidence="3" id="KW-1185">Reference proteome</keyword>
<evidence type="ECO:0000313" key="3">
    <source>
        <dbReference type="Proteomes" id="UP000789390"/>
    </source>
</evidence>
<feature type="signal peptide" evidence="1">
    <location>
        <begin position="1"/>
        <end position="25"/>
    </location>
</feature>
<evidence type="ECO:0000313" key="2">
    <source>
        <dbReference type="EMBL" id="CAH0099123.1"/>
    </source>
</evidence>
<evidence type="ECO:0000256" key="1">
    <source>
        <dbReference type="SAM" id="SignalP"/>
    </source>
</evidence>
<feature type="chain" id="PRO_5035297129" description="Apple domain-containing protein" evidence="1">
    <location>
        <begin position="26"/>
        <end position="276"/>
    </location>
</feature>
<dbReference type="InterPro" id="IPR013320">
    <property type="entry name" value="ConA-like_dom_sf"/>
</dbReference>